<protein>
    <submittedName>
        <fullName evidence="2">Uncharacterized protein</fullName>
    </submittedName>
</protein>
<feature type="region of interest" description="Disordered" evidence="1">
    <location>
        <begin position="41"/>
        <end position="77"/>
    </location>
</feature>
<gene>
    <name evidence="2" type="ORF">Tco_0989304</name>
</gene>
<keyword evidence="3" id="KW-1185">Reference proteome</keyword>
<reference evidence="2" key="1">
    <citation type="journal article" date="2022" name="Int. J. Mol. Sci.">
        <title>Draft Genome of Tanacetum Coccineum: Genomic Comparison of Closely Related Tanacetum-Family Plants.</title>
        <authorList>
            <person name="Yamashiro T."/>
            <person name="Shiraishi A."/>
            <person name="Nakayama K."/>
            <person name="Satake H."/>
        </authorList>
    </citation>
    <scope>NUCLEOTIDE SEQUENCE</scope>
</reference>
<name>A0ABQ5ETE1_9ASTR</name>
<evidence type="ECO:0000313" key="3">
    <source>
        <dbReference type="Proteomes" id="UP001151760"/>
    </source>
</evidence>
<comment type="caution">
    <text evidence="2">The sequence shown here is derived from an EMBL/GenBank/DDBJ whole genome shotgun (WGS) entry which is preliminary data.</text>
</comment>
<dbReference type="EMBL" id="BQNB010016656">
    <property type="protein sequence ID" value="GJT54250.1"/>
    <property type="molecule type" value="Genomic_DNA"/>
</dbReference>
<feature type="compositionally biased region" description="Basic and acidic residues" evidence="1">
    <location>
        <begin position="41"/>
        <end position="76"/>
    </location>
</feature>
<dbReference type="Proteomes" id="UP001151760">
    <property type="component" value="Unassembled WGS sequence"/>
</dbReference>
<proteinExistence type="predicted"/>
<reference evidence="2" key="2">
    <citation type="submission" date="2022-01" db="EMBL/GenBank/DDBJ databases">
        <authorList>
            <person name="Yamashiro T."/>
            <person name="Shiraishi A."/>
            <person name="Satake H."/>
            <person name="Nakayama K."/>
        </authorList>
    </citation>
    <scope>NUCLEOTIDE SEQUENCE</scope>
</reference>
<sequence>MNDESVKDVSVIVIFDDELDVPMTKKPRRLLKNGHIVNNHESHILSSNDNKKYYEEENQKDQKLESDDELPIRQSEDDLTLLEDLNVAATDDYDYMDSFIDDGPLDDEDTETDSDNDD</sequence>
<organism evidence="2 3">
    <name type="scientific">Tanacetum coccineum</name>
    <dbReference type="NCBI Taxonomy" id="301880"/>
    <lineage>
        <taxon>Eukaryota</taxon>
        <taxon>Viridiplantae</taxon>
        <taxon>Streptophyta</taxon>
        <taxon>Embryophyta</taxon>
        <taxon>Tracheophyta</taxon>
        <taxon>Spermatophyta</taxon>
        <taxon>Magnoliopsida</taxon>
        <taxon>eudicotyledons</taxon>
        <taxon>Gunneridae</taxon>
        <taxon>Pentapetalae</taxon>
        <taxon>asterids</taxon>
        <taxon>campanulids</taxon>
        <taxon>Asterales</taxon>
        <taxon>Asteraceae</taxon>
        <taxon>Asteroideae</taxon>
        <taxon>Anthemideae</taxon>
        <taxon>Anthemidinae</taxon>
        <taxon>Tanacetum</taxon>
    </lineage>
</organism>
<evidence type="ECO:0000313" key="2">
    <source>
        <dbReference type="EMBL" id="GJT54250.1"/>
    </source>
</evidence>
<feature type="region of interest" description="Disordered" evidence="1">
    <location>
        <begin position="93"/>
        <end position="118"/>
    </location>
</feature>
<evidence type="ECO:0000256" key="1">
    <source>
        <dbReference type="SAM" id="MobiDB-lite"/>
    </source>
</evidence>
<accession>A0ABQ5ETE1</accession>